<evidence type="ECO:0000259" key="1">
    <source>
        <dbReference type="PROSITE" id="PS51186"/>
    </source>
</evidence>
<organism evidence="2 3">
    <name type="scientific">Christiangramia antarctica</name>
    <dbReference type="NCBI Taxonomy" id="2058158"/>
    <lineage>
        <taxon>Bacteria</taxon>
        <taxon>Pseudomonadati</taxon>
        <taxon>Bacteroidota</taxon>
        <taxon>Flavobacteriia</taxon>
        <taxon>Flavobacteriales</taxon>
        <taxon>Flavobacteriaceae</taxon>
        <taxon>Christiangramia</taxon>
    </lineage>
</organism>
<dbReference type="Pfam" id="PF13527">
    <property type="entry name" value="Acetyltransf_9"/>
    <property type="match status" value="1"/>
</dbReference>
<dbReference type="SUPFAM" id="SSF55729">
    <property type="entry name" value="Acyl-CoA N-acyltransferases (Nat)"/>
    <property type="match status" value="1"/>
</dbReference>
<dbReference type="CDD" id="cd04301">
    <property type="entry name" value="NAT_SF"/>
    <property type="match status" value="1"/>
</dbReference>
<accession>A0ABW5X280</accession>
<keyword evidence="3" id="KW-1185">Reference proteome</keyword>
<reference evidence="3" key="1">
    <citation type="journal article" date="2019" name="Int. J. Syst. Evol. Microbiol.">
        <title>The Global Catalogue of Microorganisms (GCM) 10K type strain sequencing project: providing services to taxonomists for standard genome sequencing and annotation.</title>
        <authorList>
            <consortium name="The Broad Institute Genomics Platform"/>
            <consortium name="The Broad Institute Genome Sequencing Center for Infectious Disease"/>
            <person name="Wu L."/>
            <person name="Ma J."/>
        </authorList>
    </citation>
    <scope>NUCLEOTIDE SEQUENCE [LARGE SCALE GENOMIC DNA]</scope>
    <source>
        <strain evidence="3">KCTC 52925</strain>
    </source>
</reference>
<feature type="domain" description="N-acetyltransferase" evidence="1">
    <location>
        <begin position="1"/>
        <end position="155"/>
    </location>
</feature>
<name>A0ABW5X280_9FLAO</name>
<dbReference type="PROSITE" id="PS51186">
    <property type="entry name" value="GNAT"/>
    <property type="match status" value="1"/>
</dbReference>
<keyword evidence="2" id="KW-0808">Transferase</keyword>
<dbReference type="EC" id="2.3.1.-" evidence="2"/>
<gene>
    <name evidence="2" type="ORF">ACFSYS_05370</name>
</gene>
<dbReference type="GO" id="GO:0016746">
    <property type="term" value="F:acyltransferase activity"/>
    <property type="evidence" value="ECO:0007669"/>
    <property type="project" value="UniProtKB-KW"/>
</dbReference>
<protein>
    <submittedName>
        <fullName evidence="2">GNAT family N-acetyltransferase</fullName>
        <ecNumber evidence="2">2.3.1.-</ecNumber>
    </submittedName>
</protein>
<sequence>MIIREGEPEDLDEIIQVLKLSLGEDDFPLSKEIWNYKHNLNPFGKSLVLVGIENDKIIGVRAFMAWEWQIRESVYMAYRAVDTATHPNHQGKGVFKKLTQAAVKVAKDKGISLIYNTPNDQSRPGYLKMGWEIVGKIEVALKPNLGAFSLKSKRRKDYEIIDKYSQNKQLVTLWNKMQVEKKLSFTPKSSEFLYWRYENNPLQQYEIYKSDKVYLAGYIKKRKNIRELRISESLYLNSNGLKELKKILKTWCKKFNAHIITYSPNHLVFDLPYLRGDFGPILTFRYLNLSEKNYKKFKGIKNWNNSIGDLELF</sequence>
<dbReference type="InterPro" id="IPR000182">
    <property type="entry name" value="GNAT_dom"/>
</dbReference>
<dbReference type="Proteomes" id="UP001597438">
    <property type="component" value="Unassembled WGS sequence"/>
</dbReference>
<keyword evidence="2" id="KW-0012">Acyltransferase</keyword>
<evidence type="ECO:0000313" key="3">
    <source>
        <dbReference type="Proteomes" id="UP001597438"/>
    </source>
</evidence>
<dbReference type="InterPro" id="IPR016181">
    <property type="entry name" value="Acyl_CoA_acyltransferase"/>
</dbReference>
<evidence type="ECO:0000313" key="2">
    <source>
        <dbReference type="EMBL" id="MFD2832710.1"/>
    </source>
</evidence>
<dbReference type="RefSeq" id="WP_251742058.1">
    <property type="nucleotide sequence ID" value="NZ_JBHUOJ010000009.1"/>
</dbReference>
<dbReference type="EMBL" id="JBHUOJ010000009">
    <property type="protein sequence ID" value="MFD2832710.1"/>
    <property type="molecule type" value="Genomic_DNA"/>
</dbReference>
<dbReference type="Gene3D" id="3.40.630.30">
    <property type="match status" value="1"/>
</dbReference>
<comment type="caution">
    <text evidence="2">The sequence shown here is derived from an EMBL/GenBank/DDBJ whole genome shotgun (WGS) entry which is preliminary data.</text>
</comment>
<proteinExistence type="predicted"/>